<dbReference type="Proteomes" id="UP000328092">
    <property type="component" value="Unassembled WGS sequence"/>
</dbReference>
<reference evidence="10" key="1">
    <citation type="submission" date="2019-02" db="EMBL/GenBank/DDBJ databases">
        <authorList>
            <person name="Pothier F.J."/>
        </authorList>
    </citation>
    <scope>NUCLEOTIDE SEQUENCE</scope>
    <source>
        <strain evidence="10">CI-1B</strain>
    </source>
</reference>
<feature type="transmembrane region" description="Helical" evidence="7">
    <location>
        <begin position="206"/>
        <end position="224"/>
    </location>
</feature>
<evidence type="ECO:0000256" key="7">
    <source>
        <dbReference type="SAM" id="Phobius"/>
    </source>
</evidence>
<feature type="domain" description="Cation efflux protein transmembrane" evidence="8">
    <location>
        <begin position="40"/>
        <end position="232"/>
    </location>
</feature>
<evidence type="ECO:0000256" key="5">
    <source>
        <dbReference type="ARBA" id="ARBA00022989"/>
    </source>
</evidence>
<dbReference type="Gene3D" id="1.20.1510.10">
    <property type="entry name" value="Cation efflux protein transmembrane domain"/>
    <property type="match status" value="1"/>
</dbReference>
<evidence type="ECO:0000259" key="9">
    <source>
        <dbReference type="Pfam" id="PF16916"/>
    </source>
</evidence>
<feature type="transmembrane region" description="Helical" evidence="7">
    <location>
        <begin position="139"/>
        <end position="156"/>
    </location>
</feature>
<keyword evidence="11" id="KW-1185">Reference proteome</keyword>
<protein>
    <submittedName>
        <fullName evidence="10">Ferrous-iron efflux pump FieF</fullName>
    </submittedName>
</protein>
<proteinExistence type="inferred from homology"/>
<dbReference type="Pfam" id="PF01545">
    <property type="entry name" value="Cation_efflux"/>
    <property type="match status" value="1"/>
</dbReference>
<dbReference type="PANTHER" id="PTHR43840">
    <property type="entry name" value="MITOCHONDRIAL METAL TRANSPORTER 1-RELATED"/>
    <property type="match status" value="1"/>
</dbReference>
<accession>A0A508T9Y2</accession>
<dbReference type="InterPro" id="IPR002524">
    <property type="entry name" value="Cation_efflux"/>
</dbReference>
<sequence>MSCDSVSLTILEVHRLPARQPRMNSTNTSASSSKTSVAAISILASGSMAAAKFVVGVAIGSLALISEALHSTIDLVATIITWAVVRVSDQPADAEHHYGHGKFESVSALFIIALLYVLAGGILVQAYSHLREGSPPPSISAAPFVVLVLDIAVNLWRARALHRAARDTKSQALAADALHFASDVMGSAAVIVGLVLAAFGFWWGDAAAAIAVAVMIALLGLRMARETVETLLDRAPEGAQEKATAAIKAVSGVVGVDRLRVRMVGATHFIDAIATVPRTYPIDRVEEIKRRAQQAVSRALGDADLTFTAVPVARDNESVRERIMVIARNSGLAIHHVTVHDLGGKLTVSIDLEVDGEMELEAAHAIAHDLERAIREDFGEDVEVDTHIEPLEPELPLGTDAAPERVEAIKAALTGFAAGGAIHDIHNVRVRDTEAGEIVNFHCRAIPSMSVIKVHDGVDEIERALRRAFPTIKRVISHAEPARA</sequence>
<dbReference type="GO" id="GO:0006882">
    <property type="term" value="P:intracellular zinc ion homeostasis"/>
    <property type="evidence" value="ECO:0007669"/>
    <property type="project" value="TreeGrafter"/>
</dbReference>
<dbReference type="InterPro" id="IPR036837">
    <property type="entry name" value="Cation_efflux_CTD_sf"/>
</dbReference>
<dbReference type="InterPro" id="IPR058533">
    <property type="entry name" value="Cation_efflux_TM"/>
</dbReference>
<organism evidence="10 11">
    <name type="scientific">Bradyrhizobium ivorense</name>
    <dbReference type="NCBI Taxonomy" id="2511166"/>
    <lineage>
        <taxon>Bacteria</taxon>
        <taxon>Pseudomonadati</taxon>
        <taxon>Pseudomonadota</taxon>
        <taxon>Alphaproteobacteria</taxon>
        <taxon>Hyphomicrobiales</taxon>
        <taxon>Nitrobacteraceae</taxon>
        <taxon>Bradyrhizobium</taxon>
    </lineage>
</organism>
<evidence type="ECO:0000259" key="8">
    <source>
        <dbReference type="Pfam" id="PF01545"/>
    </source>
</evidence>
<keyword evidence="3" id="KW-0813">Transport</keyword>
<evidence type="ECO:0000313" key="10">
    <source>
        <dbReference type="EMBL" id="VIO71609.1"/>
    </source>
</evidence>
<feature type="transmembrane region" description="Helical" evidence="7">
    <location>
        <begin position="177"/>
        <end position="200"/>
    </location>
</feature>
<feature type="transmembrane region" description="Helical" evidence="7">
    <location>
        <begin position="68"/>
        <end position="85"/>
    </location>
</feature>
<feature type="domain" description="Cation efflux protein cytoplasmic" evidence="9">
    <location>
        <begin position="404"/>
        <end position="481"/>
    </location>
</feature>
<dbReference type="InterPro" id="IPR027469">
    <property type="entry name" value="Cation_efflux_TMD_sf"/>
</dbReference>
<dbReference type="EMBL" id="CAADFC020000013">
    <property type="protein sequence ID" value="VIO71609.1"/>
    <property type="molecule type" value="Genomic_DNA"/>
</dbReference>
<dbReference type="SUPFAM" id="SSF161111">
    <property type="entry name" value="Cation efflux protein transmembrane domain-like"/>
    <property type="match status" value="1"/>
</dbReference>
<feature type="transmembrane region" description="Helical" evidence="7">
    <location>
        <begin position="106"/>
        <end position="127"/>
    </location>
</feature>
<evidence type="ECO:0000256" key="1">
    <source>
        <dbReference type="ARBA" id="ARBA00004141"/>
    </source>
</evidence>
<dbReference type="PANTHER" id="PTHR43840:SF15">
    <property type="entry name" value="MITOCHONDRIAL METAL TRANSPORTER 1-RELATED"/>
    <property type="match status" value="1"/>
</dbReference>
<dbReference type="Gene3D" id="3.30.70.1350">
    <property type="entry name" value="Cation efflux protein, cytoplasmic domain"/>
    <property type="match status" value="3"/>
</dbReference>
<gene>
    <name evidence="10" type="primary">fieF</name>
    <name evidence="10" type="ORF">CI1B_37960</name>
</gene>
<feature type="transmembrane region" description="Helical" evidence="7">
    <location>
        <begin position="37"/>
        <end position="62"/>
    </location>
</feature>
<evidence type="ECO:0000313" key="11">
    <source>
        <dbReference type="Proteomes" id="UP000328092"/>
    </source>
</evidence>
<dbReference type="AlphaFoldDB" id="A0A508T9Y2"/>
<evidence type="ECO:0000256" key="2">
    <source>
        <dbReference type="ARBA" id="ARBA00008114"/>
    </source>
</evidence>
<dbReference type="GO" id="GO:0015086">
    <property type="term" value="F:cadmium ion transmembrane transporter activity"/>
    <property type="evidence" value="ECO:0007669"/>
    <property type="project" value="TreeGrafter"/>
</dbReference>
<evidence type="ECO:0000256" key="4">
    <source>
        <dbReference type="ARBA" id="ARBA00022692"/>
    </source>
</evidence>
<dbReference type="SUPFAM" id="SSF160240">
    <property type="entry name" value="Cation efflux protein cytoplasmic domain-like"/>
    <property type="match status" value="3"/>
</dbReference>
<comment type="similarity">
    <text evidence="2">Belongs to the cation diffusion facilitator (CDF) transporter (TC 2.A.4) family.</text>
</comment>
<comment type="caution">
    <text evidence="10">The sequence shown here is derived from an EMBL/GenBank/DDBJ whole genome shotgun (WGS) entry which is preliminary data.</text>
</comment>
<dbReference type="GO" id="GO:0005886">
    <property type="term" value="C:plasma membrane"/>
    <property type="evidence" value="ECO:0007669"/>
    <property type="project" value="TreeGrafter"/>
</dbReference>
<feature type="domain" description="Cation efflux protein cytoplasmic" evidence="9">
    <location>
        <begin position="317"/>
        <end position="390"/>
    </location>
</feature>
<dbReference type="GO" id="GO:0015341">
    <property type="term" value="F:zinc efflux antiporter activity"/>
    <property type="evidence" value="ECO:0007669"/>
    <property type="project" value="TreeGrafter"/>
</dbReference>
<name>A0A508T9Y2_9BRAD</name>
<dbReference type="InterPro" id="IPR050291">
    <property type="entry name" value="CDF_Transporter"/>
</dbReference>
<keyword evidence="5 7" id="KW-1133">Transmembrane helix</keyword>
<dbReference type="Pfam" id="PF16916">
    <property type="entry name" value="ZT_dimer"/>
    <property type="match status" value="3"/>
</dbReference>
<dbReference type="InterPro" id="IPR027470">
    <property type="entry name" value="Cation_efflux_CTD"/>
</dbReference>
<evidence type="ECO:0000256" key="6">
    <source>
        <dbReference type="ARBA" id="ARBA00023136"/>
    </source>
</evidence>
<keyword evidence="6 7" id="KW-0472">Membrane</keyword>
<feature type="domain" description="Cation efflux protein cytoplasmic" evidence="9">
    <location>
        <begin position="239"/>
        <end position="306"/>
    </location>
</feature>
<evidence type="ECO:0000256" key="3">
    <source>
        <dbReference type="ARBA" id="ARBA00022448"/>
    </source>
</evidence>
<dbReference type="GO" id="GO:0015093">
    <property type="term" value="F:ferrous iron transmembrane transporter activity"/>
    <property type="evidence" value="ECO:0007669"/>
    <property type="project" value="TreeGrafter"/>
</dbReference>
<keyword evidence="4 7" id="KW-0812">Transmembrane</keyword>
<dbReference type="NCBIfam" id="TIGR01297">
    <property type="entry name" value="CDF"/>
    <property type="match status" value="1"/>
</dbReference>
<comment type="subcellular location">
    <subcellularLocation>
        <location evidence="1">Membrane</location>
        <topology evidence="1">Multi-pass membrane protein</topology>
    </subcellularLocation>
</comment>